<evidence type="ECO:0000256" key="4">
    <source>
        <dbReference type="ARBA" id="ARBA00022553"/>
    </source>
</evidence>
<dbReference type="InterPro" id="IPR036736">
    <property type="entry name" value="ACP-like_sf"/>
</dbReference>
<dbReference type="InterPro" id="IPR006162">
    <property type="entry name" value="Ppantetheine_attach_site"/>
</dbReference>
<dbReference type="FunFam" id="3.30.300.30:FF:000010">
    <property type="entry name" value="Enterobactin synthetase component F"/>
    <property type="match status" value="5"/>
</dbReference>
<comment type="similarity">
    <text evidence="2">Belongs to the ATP-dependent AMP-binding enzyme family.</text>
</comment>
<dbReference type="STRING" id="200378.SAMN05216553_119106"/>
<dbReference type="FunFam" id="3.40.50.980:FF:000002">
    <property type="entry name" value="Enterobactin synthetase component F"/>
    <property type="match status" value="2"/>
</dbReference>
<dbReference type="InterPro" id="IPR020806">
    <property type="entry name" value="PKS_PP-bd"/>
</dbReference>
<dbReference type="InterPro" id="IPR001242">
    <property type="entry name" value="Condensation_dom"/>
</dbReference>
<dbReference type="NCBIfam" id="TIGR01733">
    <property type="entry name" value="AA-adenyl-dom"/>
    <property type="match status" value="6"/>
</dbReference>
<dbReference type="Gene3D" id="1.10.1200.10">
    <property type="entry name" value="ACP-like"/>
    <property type="match status" value="6"/>
</dbReference>
<evidence type="ECO:0000256" key="1">
    <source>
        <dbReference type="ARBA" id="ARBA00001957"/>
    </source>
</evidence>
<proteinExistence type="inferred from homology"/>
<dbReference type="InterPro" id="IPR023213">
    <property type="entry name" value="CAT-like_dom_sf"/>
</dbReference>
<feature type="domain" description="Carrier" evidence="5">
    <location>
        <begin position="3075"/>
        <end position="3149"/>
    </location>
</feature>
<dbReference type="Gene3D" id="3.40.710.10">
    <property type="entry name" value="DD-peptidase/beta-lactamase superfamily"/>
    <property type="match status" value="1"/>
</dbReference>
<evidence type="ECO:0000259" key="5">
    <source>
        <dbReference type="PROSITE" id="PS50075"/>
    </source>
</evidence>
<dbReference type="InterPro" id="IPR045851">
    <property type="entry name" value="AMP-bd_C_sf"/>
</dbReference>
<accession>A0A1G8BJZ8</accession>
<dbReference type="Gene3D" id="3.30.300.30">
    <property type="match status" value="6"/>
</dbReference>
<dbReference type="Pfam" id="PF00668">
    <property type="entry name" value="Condensation"/>
    <property type="match status" value="6"/>
</dbReference>
<organism evidence="6 7">
    <name type="scientific">Lentzea fradiae</name>
    <dbReference type="NCBI Taxonomy" id="200378"/>
    <lineage>
        <taxon>Bacteria</taxon>
        <taxon>Bacillati</taxon>
        <taxon>Actinomycetota</taxon>
        <taxon>Actinomycetes</taxon>
        <taxon>Pseudonocardiales</taxon>
        <taxon>Pseudonocardiaceae</taxon>
        <taxon>Lentzea</taxon>
    </lineage>
</organism>
<dbReference type="Gene3D" id="3.40.50.980">
    <property type="match status" value="6"/>
</dbReference>
<feature type="domain" description="Carrier" evidence="5">
    <location>
        <begin position="5150"/>
        <end position="5224"/>
    </location>
</feature>
<gene>
    <name evidence="6" type="ORF">SAMN05216553_119106</name>
</gene>
<dbReference type="GO" id="GO:0008610">
    <property type="term" value="P:lipid biosynthetic process"/>
    <property type="evidence" value="ECO:0007669"/>
    <property type="project" value="UniProtKB-ARBA"/>
</dbReference>
<dbReference type="Pfam" id="PF00144">
    <property type="entry name" value="Beta-lactamase"/>
    <property type="match status" value="1"/>
</dbReference>
<dbReference type="Gene3D" id="3.30.559.10">
    <property type="entry name" value="Chloramphenicol acetyltransferase-like domain"/>
    <property type="match status" value="6"/>
</dbReference>
<dbReference type="PROSITE" id="PS00012">
    <property type="entry name" value="PHOSPHOPANTETHEINE"/>
    <property type="match status" value="5"/>
</dbReference>
<evidence type="ECO:0000313" key="6">
    <source>
        <dbReference type="EMBL" id="SDH33535.1"/>
    </source>
</evidence>
<dbReference type="CDD" id="cd05930">
    <property type="entry name" value="A_NRPS"/>
    <property type="match status" value="3"/>
</dbReference>
<dbReference type="InterPro" id="IPR012338">
    <property type="entry name" value="Beta-lactam/transpept-like"/>
</dbReference>
<dbReference type="PROSITE" id="PS00455">
    <property type="entry name" value="AMP_BINDING"/>
    <property type="match status" value="4"/>
</dbReference>
<dbReference type="GO" id="GO:0043041">
    <property type="term" value="P:amino acid activation for nonribosomal peptide biosynthetic process"/>
    <property type="evidence" value="ECO:0007669"/>
    <property type="project" value="TreeGrafter"/>
</dbReference>
<dbReference type="PANTHER" id="PTHR45527:SF14">
    <property type="entry name" value="PLIPASTATIN SYNTHASE SUBUNIT B"/>
    <property type="match status" value="1"/>
</dbReference>
<dbReference type="RefSeq" id="WP_090058542.1">
    <property type="nucleotide sequence ID" value="NZ_FNCC01000019.1"/>
</dbReference>
<dbReference type="GO" id="GO:0003824">
    <property type="term" value="F:catalytic activity"/>
    <property type="evidence" value="ECO:0007669"/>
    <property type="project" value="InterPro"/>
</dbReference>
<dbReference type="Pfam" id="PF13193">
    <property type="entry name" value="AMP-binding_C"/>
    <property type="match status" value="6"/>
</dbReference>
<keyword evidence="7" id="KW-1185">Reference proteome</keyword>
<sequence length="6541" mass="711206">MSTGEIEQTGTAALRDELLRRRLSGGVRGRRQGIGRADRSLPLPLSHGQQQMWFLNRLEPDSAEYLVPLAFRLRGPLDTGALERAWSELVARHEVLRTRYVLDGAEPVQVIDPAVPLGLPVVGLSGVDGVDAAVAADATTPFDLEHDWPVRARLLRVAGDDHVLTVVFHHVAFDAWSTRVVGTELSALYAAFLAGEPSPLPPLTTQYADYAVWQRDESESSRQLGYWHRQLAGLEPADLPADFARPPVRDSSGDAVSFGIPAALAARIREVGRRYDATPFVVLLAAFQALVARYTGQQDVPVGTTVSGRTRPELQGLIGYGINNLVLRTRWDGDPAFRDLLKQVRGTLVDAYDHQAVPFARLVDDLRPERDMSRTPLYQIAFTMHERAGTPFTLPGVTAEPCEATGRVAKCDLELQVNDLPDGSFAGQLVYATSLFGEETVRRMAGHLVRLLESALADDTTPLSRLEILGAEELALVTAPGGVEPVTDRVHALFEDQVERTPDATAVVAGDVSLTYAELNVRANRLAHHLQSLGVGPESLVGVCLERGPDLLPALLGVLKSGAGYVPLDPVNPADRLGYVLADAGVEIVVTDASSRSLVESVHDGVVVDLASTAQRPETNPESSSTSDNVIYVIYTSGSTGKPKGCVLTHANVVRLMRTAQEHYEFNESDVWSMFHSYAFDVSVFEMWGALLFGGTLVVVPREVTRSPEDFLDLLVDNEVTVLSQTPSAFRSLVTAAADGDDRVDRLAVRVVVFAGEKLEMPELRPWADRRGLRNPVLANMYGITETTVHTTYYEVREDDLAVSAGNPVGRPLSDLRVYLLDPFGNPAPIGVPGEIHVAGPGVARGYLNRPELTAERFVPNPFGAPGSRLYRSGDLARRRADGSLDFLGRLDHQVKIRGYRIELGEIEVALAAHPGVRDAVVIARDERLVAYVVPSGDEIPDDLREVLGRDLPDYMVPAAFVTLGAFPLTPNGKLDRRALPAPDLDAFAHGEYVAPRTPVEEQVARVWAIALEVERVGVHDSFFDLGGDSIRAVALVGALRAEGFDLAVRDVFDRRTVAELCELITGRTGLSAADQALVQPFSLISAEDRAALPDGVVDAYPLSQIQTGMVIEMLADDSSNNYHNCSCFRILDDRPFSWEAFERAAEIVVERHDMLRTSVHLTDYSVPLQLVHATATMTIGQRDIGHLDDEGQMASLQEFVRDQRATPFDLTEPTLMRFHAHLTGTDNWWISITECHPVMEGWSYHSLLMELLRLYHALRDGAEPEPYDRPDVRFADSVAAELESLSSGVDGAYWRDVVTRYPKVTLPTGWGDAPDVPRTTHHVRIPWDDLEPGLRALAATAKASLKSVMLSAYLKVMSQLTDAPSFHGGLVYDVRPEVLGADRVFGMYLNTLPLPFDRGASTWLDLVRQVFAQEVESWAHRRYPLPAVQRELGDAQRLIDVFFNYQDFRQVDTDLVDAAVGIDDSPTEFPLTISSRNKHIFLTASSQSLSLANTERIAAMFRAVLADMAADPARDAQKTFVPDEERALTLGEWAVNPVPPVDLCTYELFERQVARTPDAVAVVAGDRRLTYVELDALANQYAHRLRELGVGTESVVGVLLDRGADLLACLLGVWKAGGAYLPMDPSFPAARVTGMLADAEAAVLVTQSEYLGGYDGRTLVVDVDDVSELPTSAPERVADLDRLAYVIYTSGSTGRPKGVQVPHRGLVNHVRWAVEELASQGTGGAPLFSSIAFDLVVPNLWAPVLAGQAVHMVPQDTDLGALGAYLARTTPYSFIKLTPAHLEVLTHQLTPEQANGLASVLVVAGEALTRRVVTAWQEIAPDVRLVNEYGPTETSVGTCVYPVEGPVTAEVQPIGRPLPNVTMYVLDRRLEPVPVGVPGELYVGGAGVARGYADRPELTAERFLPDPYGPPGARLYRSGDVVRLLPSGDVDFLGRGDGQVKIRGYRVELGEIEARIAEDPRVADVRVVLREDAPGEKQLVAYLVAGETPDPAELRARLEPVLPAYMLPSAFVPLDAIPLNANGKLDRNALPAPGDDAFARTSVVAPRTPLEERVAAVWSDVLGADVLGVHDDFFELGGDSIRAVALIGALRGAGLDVSVKDVFDHRTVAALCAQLSGRDAAAAEEFVAPFALVSDADRAALPDGVADAYPLSQVQTGMLVEMLADTGRSNYHNVNVYVVHDDRPFDPAAFERAVQIVVSRHDVLRTSVHLTDFSVPMQLVHASAVTPTGWRDLRPLAMRERRAAVSDFVAAERADVFDLSAGSPLLRVFAHVMADDQWLCSFTQNHAVMDGWSNQLFLMELVGCYRRVRDDLDAERYEPVPVRYADFVAAELAALESEEDGAYWRRVVDEHAKFTIPAGWHGDLAAPRETVRAGIDFGDLADGLRALAAAAKVSVKSVLVAAHVKVMSQLTDEPAFHTGLVTHSRPEATGADRLFGNFLNTLPFPADRTARTWRELVRQVSDREIEAWSHRHYPMPAIRGGGDRLVDVFFGYLDFHRLDSEVAEDGWGFNDAPNEFGLAITTLGGLLSISSNSHVLSQSNAERVAQMFRAVLEAMASDVDGDAREVYLPEAERALLRELGETRPVPVTASVHELFEQQVERTPDAVAVVAGDVSLTYAELNARANRLAHHLRGLGAGPEQLVGVSLERGPDLLPALLGVLKSGAGYLPLDPVNPPERLQFVRDDAGVSVVVTASMLAELPDGPETNPVHVTVPDNAIYTIYTSGSTGKPKGCVLTHRNVVRLMETAQEHYAFDESDVWSMFHSYAFDVSVFEMWGALLHGGTLVVVPREVTRSPEDFLDLLVDNGVTVLSQTPSAFRSIVANAADPRVDLLAVRAVVFAGEKLEMAELRPWTDRIGLDRVALVNMYGITETTVHTTYHRITEADLLSGNAIGRPLRDLSVHLLDASGHLVPLGVPGEIHVGGPGVARGYLNRPELTAERFVPDSFGAPGSRLYRSGDLARRRADGSLDFLGRLDHQVKIRGYRIELGEIEVALTAHPAVRDAVVIARDERLVAYVVPEAPDDLREALGRELPDYMVPSAFVAIESIPLTANGKLDQRALPDPDEDAFARTSYVAPRTPVEERISSVWRDVLGVDRVGVHDGFFELGGDSIRAVRLVGALRAGGVDVSVPDVFEHRTVSGLAAVLSGRDGLTGTRGPVQPFELIGAPDRAKLPDGTVDAYPMSLVQTGMVVEMLTGVDTYRSFVSYRITDDGPFSAEALREATRIVVARHDMLRTSFDLYTYSVPMQVVHGAVDTPVTVYELHGRDDEALMETLVEQRNAQFDLDTAPLLRVAAHVTDDEGWWLSLCRPHAVTEGWSHNWLLAELVGCYRRLRSGAAPAPYTAPEVRYADYIAAELASLASEEDVSYWRDVVNTHTPVPLPESWRGEEPGESYDVHVPLDDIVASLTALATELHVSVKSVLLAAHVKVMGQLTEAPAFHVGLVCDARPELLGADRVYGMHLNTVPFAVDRSARTWRELVLQVFDREVGLWPHRRYPMPAIQREWRGGRLADVAFNYVDLPKEESAGPDVESRYTVSQTEFDLTLHCRPNRLNLTTNTAALSRADGERLAGMYRAVLDAMVSDPDGDARVTYLPSGERRRLLIEASSTEREPLDLCVEQEFERWAALTPDAVALTADDRTTTYADLNAEVNRLAAHLTDLGVGPEVLVGICLERSPEMVVSVLAVLKAGGAYLPLDPETPSARLAFVLADADAKLLVTRKSVSESVPHERTVLIDEPGEWSGRSARNPLARATPDNLAYVIYTSGSTGRPKGVMVRRGGMGNHLLAKIEDLGLTAADSVVQNASPTFDISVWQMLAPLVVGGAVRVVDAHTALDPEALFGLTARERISVLEVVPSLLRTALQGRSVPQLPDLRWLMVTGEALPPELCTQWFARFPRIPLVNAYGPTECSDDVTHAFLSGELRGHRVPIGESIRNTRLYVLDSRLEPVPSGVAGELFVGGLGVGRGYLNRPGLTAERFVPDPFGPAGTRLYRTGDLVSWRPDGALDFLGRIDDQVKVRGHRIELGEIEAALAASDEVGQALVVVRDERLVAYYTAVAEVSRETLRDRLADTLPDYMVPAAFVLLDEFPLTPNGKQDRKALPAPGDDAFARGDHLAPRTPVEERVAEIWRTSLGLDRVGVRDGFFDLGGDSIRAVGLVGALRADGFDVAVRDVFEARTVENLCRMISGRDAAGDDVFVAPFELLTAADRAALPGDVVDAYPVGRTQLGMIIEMLADDGRHPYHIINTFRVTEPEPLVPAALEAAARVLADRHEVLRTSFRLTGFSVPVQLVHREVDLPVEFRDVRGLSEEDLGRVRQDLAAEQRAALFDVAKAPLMRIIAHVESDDAWWVTFTQSHAITEGWSYHLLLMELLDVYRAIRDGEEPAPYDRPRVRFADTIAGELAALRSDADRAYWRDVTTSQVPVSMPPEWAGDSDERVYVEVPFEDLGESLRALAATAGVSMKSVLLAAHLKVMGQVTDEPAYHTGLVCDVRPEVLGADRVPGMYLNTLPMGIDRGARTWRELLTQVFEGEVRLWAHRRYPMPAVQHEWGGGRLINVLFNYLDFHQVDTDRVATGTRMNIGPNEFDLSIFNRGDRLWVNSHERVLSRANTERLAGMYRSVLEAMASDVDGDARAVYLPRGERERLLEQATRGTTSAGPVTSCVHELFEQQVERTPDAVAVVAGGASLTYAELNARANRLAHHLRGLGVGPEQLVGVSLERGPDLLPALLGVLKSGAGYLPLDPVNPPERLRYVQEDAGVSVVVTAAVMNELPGGPDTNPTRVTVPDNLIYTIYTSGSTGKPKGVCLTHANVVRLMETAQEHYAFDESDVWSMFHSYAFDVSVFEMWGALLHGGTLVVVPREVTRSPEDFLDLLVDNEVTVLSQTPSAFRSIVAAAADGDERIGRLSLRAVVFAGEKLEIAELRPWADRVGLGRVALVNMYGITETTVHTTYHRLAKRDLAPGAGNPIGRPLSDLTVHLLDAFGNLVPAGTRGEIHVGGPGVARGYLNRPELTAERFVPDPFGAPGSRLYRSGDLAVRRPDGSLEFAGRADDQIKIRGYRVELGEIETALLGHPGVREAVVVLRDESLVGYVVPAGDLDPAELRAWLGRTLPDYMIPAAYPVLDRVPLTPNGKLDKRALPAPDRDAFAGAEFVAPATPLEERVAAIWCQVLGVDRVGLADGFFELGGDSIRAVMIVGEMRAAGVLVTALDVLRHQTISALLARSSGARAVEPVAPFALLTDADRALLPSGLADAYPLTQTQTGMLAEMLSGDGPRAYHRVASVRIGADEPFSRDALRKTLELLAERHDALRTSVDTERFSVPMQLVHSSVLVPLKVVDLTTAEDPDDVVRAALRTESETLLPHDQAPLLRVCVHRLAGGEWQLTITQSHVIIDGWTFSTLRTELLETYRAMRDGADLPVFTPPVLRYADTVAAELRALESTEDRAYWQDVVDTYERFTLPDGWGGAGDGYQLRVPLDDLPLREAAAAIGVSVKSVLLAAHLKVLGQLTPARRFHSGLVTHCRPDGGDRVYGTHLNTVPFPVELSAPTWAALVRQVFDRELEAWPHRHFPMPAIQHGLAGGGRLVQVYFSYEDFGTLDVAGDPTEGFSRDEFPLAVTASDACVFLACDASFVSRENGERLAAMYRAVLEAIAADTAGDPREAFLPEDSLVLPAGPAATVTGCALDRFEEHVAATPGAPAVLHDGKAVSYAELDVRANRVAHWLRSAGVGTESVVGVLLGRGVDLVATLLGVWKAGAAYVPLDPSFPPVRLAGMLRDCAALVTESACAADFDGPRLLVDAEPLDALPSDAPARSTDLDRLAYVIYTSGSTGRPKGVQVTHRGLANFLSYVRSEYLVDRGAPLFASIAYDMVVSNVYGPLTAGLPLSVAPGDLDLDALGSWLAENGPFDFIELTRSHLELVIGQVDRVLARDLVVGGEAVSGHVVAEARALADGRVVNSYGPTEITVTSNEFTVPAGHEGGVVPIGRPLPGVTSYVLDSWLQPVPVGVPGELYVGGTGVARGYLGQPELTAERFVPDPFGAPGSRLYRTGDLARVLPSGDLDFLGRGDGQVKIRGFRVELGEIEAVLAERVDDARVVADGQRLVAYVVGERQELRGWLTERLPAHMIPAAFVRLDRIPLTANGKLDQRALPAPDGEAFARRQYQEPITDTEQWLADLWSALLGVDRVGSQDRFFELGGHSILVFQVIAAARRSGRTLSLLAIYQDDSLAAVAAAMDRVPPAPTEARVSVPAVSVAVIRDGELAEVRSRGEAGRDTVFQVGSLSKTVTAFAALHLVRQGVLDLDEDVNTYLTSWSAPSPMTLRHLLGHLSGLEPTPSTGHPRGTDVPALTDLLAETRLGVAPGTLFRKADIHYTVVEQLLTDVTGRPFPELARDLVFTPLGMRNSGFGHTFPDDRDAAPGHDEEGRPVDGGWLLWPGQAAAGLWTTSADLALLLLEIRRSYLGEPGAVLTRELAREMLTPQHRHSAYGLGVVVDDLGTDVQFGHGGTGGGYHAMAMCRIGQGTGFVALTNSDAGAAVVRQHTSLLDGDL</sequence>
<dbReference type="SUPFAM" id="SSF47336">
    <property type="entry name" value="ACP-like"/>
    <property type="match status" value="6"/>
</dbReference>
<feature type="domain" description="Carrier" evidence="5">
    <location>
        <begin position="6158"/>
        <end position="6232"/>
    </location>
</feature>
<dbReference type="SMART" id="SM00823">
    <property type="entry name" value="PKS_PP"/>
    <property type="match status" value="6"/>
</dbReference>
<dbReference type="Gene3D" id="3.40.50.12780">
    <property type="entry name" value="N-terminal domain of ligase-like"/>
    <property type="match status" value="3"/>
</dbReference>
<dbReference type="InterPro" id="IPR000873">
    <property type="entry name" value="AMP-dep_synth/lig_dom"/>
</dbReference>
<dbReference type="GO" id="GO:0031177">
    <property type="term" value="F:phosphopantetheine binding"/>
    <property type="evidence" value="ECO:0007669"/>
    <property type="project" value="InterPro"/>
</dbReference>
<keyword evidence="3" id="KW-0596">Phosphopantetheine</keyword>
<dbReference type="SUPFAM" id="SSF56801">
    <property type="entry name" value="Acetyl-CoA synthetase-like"/>
    <property type="match status" value="6"/>
</dbReference>
<dbReference type="SUPFAM" id="SSF52777">
    <property type="entry name" value="CoA-dependent acyltransferases"/>
    <property type="match status" value="12"/>
</dbReference>
<dbReference type="SUPFAM" id="SSF56601">
    <property type="entry name" value="beta-lactamase/transpeptidase-like"/>
    <property type="match status" value="1"/>
</dbReference>
<dbReference type="Pfam" id="PF00501">
    <property type="entry name" value="AMP-binding"/>
    <property type="match status" value="6"/>
</dbReference>
<dbReference type="OrthoDB" id="2472181at2"/>
<dbReference type="GO" id="GO:0005829">
    <property type="term" value="C:cytosol"/>
    <property type="evidence" value="ECO:0007669"/>
    <property type="project" value="TreeGrafter"/>
</dbReference>
<dbReference type="PANTHER" id="PTHR45527">
    <property type="entry name" value="NONRIBOSOMAL PEPTIDE SYNTHETASE"/>
    <property type="match status" value="1"/>
</dbReference>
<dbReference type="EMBL" id="FNCC01000019">
    <property type="protein sequence ID" value="SDH33535.1"/>
    <property type="molecule type" value="Genomic_DNA"/>
</dbReference>
<dbReference type="InterPro" id="IPR020845">
    <property type="entry name" value="AMP-binding_CS"/>
</dbReference>
<dbReference type="InterPro" id="IPR009081">
    <property type="entry name" value="PP-bd_ACP"/>
</dbReference>
<evidence type="ECO:0000256" key="3">
    <source>
        <dbReference type="ARBA" id="ARBA00022450"/>
    </source>
</evidence>
<dbReference type="FunFam" id="3.40.50.12780:FF:000012">
    <property type="entry name" value="Non-ribosomal peptide synthetase"/>
    <property type="match status" value="5"/>
</dbReference>
<dbReference type="InterPro" id="IPR042099">
    <property type="entry name" value="ANL_N_sf"/>
</dbReference>
<name>A0A1G8BJZ8_9PSEU</name>
<comment type="cofactor">
    <cofactor evidence="1">
        <name>pantetheine 4'-phosphate</name>
        <dbReference type="ChEBI" id="CHEBI:47942"/>
    </cofactor>
</comment>
<protein>
    <submittedName>
        <fullName evidence="6">Amino acid adenylation domain-containing protein</fullName>
    </submittedName>
</protein>
<dbReference type="InterPro" id="IPR010071">
    <property type="entry name" value="AA_adenyl_dom"/>
</dbReference>
<feature type="domain" description="Carrier" evidence="5">
    <location>
        <begin position="995"/>
        <end position="1069"/>
    </location>
</feature>
<dbReference type="Gene3D" id="3.30.559.30">
    <property type="entry name" value="Nonribosomal peptide synthetase, condensation domain"/>
    <property type="match status" value="6"/>
</dbReference>
<dbReference type="Gene3D" id="2.30.38.10">
    <property type="entry name" value="Luciferase, Domain 3"/>
    <property type="match status" value="3"/>
</dbReference>
<dbReference type="InterPro" id="IPR001466">
    <property type="entry name" value="Beta-lactam-related"/>
</dbReference>
<dbReference type="Pfam" id="PF00550">
    <property type="entry name" value="PP-binding"/>
    <property type="match status" value="6"/>
</dbReference>
<dbReference type="GO" id="GO:0044550">
    <property type="term" value="P:secondary metabolite biosynthetic process"/>
    <property type="evidence" value="ECO:0007669"/>
    <property type="project" value="UniProtKB-ARBA"/>
</dbReference>
<dbReference type="InterPro" id="IPR025110">
    <property type="entry name" value="AMP-bd_C"/>
</dbReference>
<reference evidence="7" key="1">
    <citation type="submission" date="2016-10" db="EMBL/GenBank/DDBJ databases">
        <authorList>
            <person name="Varghese N."/>
            <person name="Submissions S."/>
        </authorList>
    </citation>
    <scope>NUCLEOTIDE SEQUENCE [LARGE SCALE GENOMIC DNA]</scope>
    <source>
        <strain evidence="7">CGMCC 4.3506</strain>
    </source>
</reference>
<dbReference type="CDD" id="cd17643">
    <property type="entry name" value="A_NRPS_Cytc1-like"/>
    <property type="match status" value="3"/>
</dbReference>
<evidence type="ECO:0000313" key="7">
    <source>
        <dbReference type="Proteomes" id="UP000199623"/>
    </source>
</evidence>
<dbReference type="PROSITE" id="PS50075">
    <property type="entry name" value="CARRIER"/>
    <property type="match status" value="6"/>
</dbReference>
<feature type="domain" description="Carrier" evidence="5">
    <location>
        <begin position="4113"/>
        <end position="4187"/>
    </location>
</feature>
<dbReference type="FunFam" id="3.40.50.980:FF:000001">
    <property type="entry name" value="Non-ribosomal peptide synthetase"/>
    <property type="match status" value="4"/>
</dbReference>
<feature type="domain" description="Carrier" evidence="5">
    <location>
        <begin position="2046"/>
        <end position="2120"/>
    </location>
</feature>
<dbReference type="Proteomes" id="UP000199623">
    <property type="component" value="Unassembled WGS sequence"/>
</dbReference>
<keyword evidence="4" id="KW-0597">Phosphoprotein</keyword>
<dbReference type="CDD" id="cd19531">
    <property type="entry name" value="LCL_NRPS-like"/>
    <property type="match status" value="1"/>
</dbReference>
<dbReference type="NCBIfam" id="NF003417">
    <property type="entry name" value="PRK04813.1"/>
    <property type="match status" value="6"/>
</dbReference>
<dbReference type="FunFam" id="1.10.1200.10:FF:000005">
    <property type="entry name" value="Nonribosomal peptide synthetase 1"/>
    <property type="match status" value="5"/>
</dbReference>
<dbReference type="FunFam" id="2.30.38.10:FF:000001">
    <property type="entry name" value="Non-ribosomal peptide synthetase PvdI"/>
    <property type="match status" value="5"/>
</dbReference>
<evidence type="ECO:0000256" key="2">
    <source>
        <dbReference type="ARBA" id="ARBA00006432"/>
    </source>
</evidence>